<protein>
    <submittedName>
        <fullName evidence="2">Uncharacterized protein</fullName>
    </submittedName>
</protein>
<dbReference type="EMBL" id="JALJOS010000090">
    <property type="protein sequence ID" value="KAK9816174.1"/>
    <property type="molecule type" value="Genomic_DNA"/>
</dbReference>
<feature type="compositionally biased region" description="Basic and acidic residues" evidence="1">
    <location>
        <begin position="50"/>
        <end position="59"/>
    </location>
</feature>
<feature type="region of interest" description="Disordered" evidence="1">
    <location>
        <begin position="1"/>
        <end position="121"/>
    </location>
</feature>
<sequence length="121" mass="12752">MVLGKPLDKHGNLKSKDVNVDLPAGYPRDTNPGNRSKDPRKNPSPEGQDVEPKVKEPYKEPVTGKSGVGADQYGMSTVHPKAEGGKGDIDGEPGTKYDEVVEGQLGGGEKKIAGETLDKAA</sequence>
<evidence type="ECO:0000313" key="2">
    <source>
        <dbReference type="EMBL" id="KAK9816174.1"/>
    </source>
</evidence>
<accession>A0AAW1Q2G5</accession>
<proteinExistence type="predicted"/>
<reference evidence="2 3" key="1">
    <citation type="journal article" date="2024" name="Nat. Commun.">
        <title>Phylogenomics reveals the evolutionary origins of lichenization in chlorophyte algae.</title>
        <authorList>
            <person name="Puginier C."/>
            <person name="Libourel C."/>
            <person name="Otte J."/>
            <person name="Skaloud P."/>
            <person name="Haon M."/>
            <person name="Grisel S."/>
            <person name="Petersen M."/>
            <person name="Berrin J.G."/>
            <person name="Delaux P.M."/>
            <person name="Dal Grande F."/>
            <person name="Keller J."/>
        </authorList>
    </citation>
    <scope>NUCLEOTIDE SEQUENCE [LARGE SCALE GENOMIC DNA]</scope>
    <source>
        <strain evidence="2 3">SAG 2145</strain>
    </source>
</reference>
<name>A0AAW1Q2G5_9CHLO</name>
<comment type="caution">
    <text evidence="2">The sequence shown here is derived from an EMBL/GenBank/DDBJ whole genome shotgun (WGS) entry which is preliminary data.</text>
</comment>
<evidence type="ECO:0000256" key="1">
    <source>
        <dbReference type="SAM" id="MobiDB-lite"/>
    </source>
</evidence>
<feature type="compositionally biased region" description="Basic and acidic residues" evidence="1">
    <location>
        <begin position="1"/>
        <end position="19"/>
    </location>
</feature>
<dbReference type="Proteomes" id="UP001438707">
    <property type="component" value="Unassembled WGS sequence"/>
</dbReference>
<gene>
    <name evidence="2" type="ORF">WJX74_010999</name>
</gene>
<evidence type="ECO:0000313" key="3">
    <source>
        <dbReference type="Proteomes" id="UP001438707"/>
    </source>
</evidence>
<organism evidence="2 3">
    <name type="scientific">Apatococcus lobatus</name>
    <dbReference type="NCBI Taxonomy" id="904363"/>
    <lineage>
        <taxon>Eukaryota</taxon>
        <taxon>Viridiplantae</taxon>
        <taxon>Chlorophyta</taxon>
        <taxon>core chlorophytes</taxon>
        <taxon>Trebouxiophyceae</taxon>
        <taxon>Chlorellales</taxon>
        <taxon>Chlorellaceae</taxon>
        <taxon>Apatococcus</taxon>
    </lineage>
</organism>
<dbReference type="AlphaFoldDB" id="A0AAW1Q2G5"/>
<feature type="compositionally biased region" description="Basic and acidic residues" evidence="1">
    <location>
        <begin position="80"/>
        <end position="99"/>
    </location>
</feature>
<feature type="compositionally biased region" description="Basic and acidic residues" evidence="1">
    <location>
        <begin position="108"/>
        <end position="121"/>
    </location>
</feature>
<keyword evidence="3" id="KW-1185">Reference proteome</keyword>